<evidence type="ECO:0000313" key="2">
    <source>
        <dbReference type="Proteomes" id="UP001180536"/>
    </source>
</evidence>
<reference evidence="1 2" key="1">
    <citation type="submission" date="2023-07" db="EMBL/GenBank/DDBJ databases">
        <title>Sorghum-associated microbial communities from plants grown in Nebraska, USA.</title>
        <authorList>
            <person name="Schachtman D."/>
        </authorList>
    </citation>
    <scope>NUCLEOTIDE SEQUENCE [LARGE SCALE GENOMIC DNA]</scope>
    <source>
        <strain evidence="1 2">BE310</strain>
    </source>
</reference>
<dbReference type="InterPro" id="IPR014583">
    <property type="entry name" value="Uncharacterised_Sir2-like"/>
</dbReference>
<evidence type="ECO:0008006" key="3">
    <source>
        <dbReference type="Google" id="ProtNLM"/>
    </source>
</evidence>
<sequence length="269" mass="30531">MKDELIEAHSSGRLMLFVGAGVSANLGLPNWNELIGRIAEELDYDPKIFATYGTPLALAEFYKKKMGGLGALRSWMDRAWHNAGTDITKSEIHRLIVHGNFPKIYTTNYDRWLEFAHDSYGVKYDKIKSVADLVRLIEGRRQIIKLHGDFDLEDSIVLDETSYFKRLDFDTPLDIKLRADVLGSSVLFIGYSLNDINIRLLFYRLTEMWGSSSLATARPKSYVFTHRPNPVAKEVLSHWGIEMIVSEDDDPGKALTSFLQQLVGEANRA</sequence>
<protein>
    <recommendedName>
        <fullName evidence="3">Sir2 family NAD-dependent protein deacetylase</fullName>
    </recommendedName>
</protein>
<dbReference type="Gene3D" id="3.40.50.1220">
    <property type="entry name" value="TPP-binding domain"/>
    <property type="match status" value="1"/>
</dbReference>
<dbReference type="Pfam" id="PF13289">
    <property type="entry name" value="SIR2_2"/>
    <property type="match status" value="1"/>
</dbReference>
<dbReference type="Proteomes" id="UP001180536">
    <property type="component" value="Unassembled WGS sequence"/>
</dbReference>
<dbReference type="EMBL" id="JAVDXQ010000005">
    <property type="protein sequence ID" value="MDR7298241.1"/>
    <property type="molecule type" value="Genomic_DNA"/>
</dbReference>
<organism evidence="1 2">
    <name type="scientific">Pelomonas aquatica</name>
    <dbReference type="NCBI Taxonomy" id="431058"/>
    <lineage>
        <taxon>Bacteria</taxon>
        <taxon>Pseudomonadati</taxon>
        <taxon>Pseudomonadota</taxon>
        <taxon>Betaproteobacteria</taxon>
        <taxon>Burkholderiales</taxon>
        <taxon>Sphaerotilaceae</taxon>
        <taxon>Roseateles</taxon>
    </lineage>
</organism>
<accession>A0ABU1ZC89</accession>
<keyword evidence="2" id="KW-1185">Reference proteome</keyword>
<proteinExistence type="predicted"/>
<dbReference type="PIRSF" id="PIRSF033541">
    <property type="entry name" value="ORF25P_Sir2"/>
    <property type="match status" value="1"/>
</dbReference>
<comment type="caution">
    <text evidence="1">The sequence shown here is derived from an EMBL/GenBank/DDBJ whole genome shotgun (WGS) entry which is preliminary data.</text>
</comment>
<dbReference type="SUPFAM" id="SSF52467">
    <property type="entry name" value="DHS-like NAD/FAD-binding domain"/>
    <property type="match status" value="1"/>
</dbReference>
<dbReference type="InterPro" id="IPR029035">
    <property type="entry name" value="DHS-like_NAD/FAD-binding_dom"/>
</dbReference>
<name>A0ABU1ZC89_9BURK</name>
<dbReference type="RefSeq" id="WP_310347229.1">
    <property type="nucleotide sequence ID" value="NZ_JAVDXQ010000005.1"/>
</dbReference>
<gene>
    <name evidence="1" type="ORF">J2X16_003604</name>
</gene>
<evidence type="ECO:0000313" key="1">
    <source>
        <dbReference type="EMBL" id="MDR7298241.1"/>
    </source>
</evidence>